<dbReference type="Proteomes" id="UP000295632">
    <property type="component" value="Unassembled WGS sequence"/>
</dbReference>
<evidence type="ECO:0000313" key="4">
    <source>
        <dbReference type="EMBL" id="TDQ38673.1"/>
    </source>
</evidence>
<evidence type="ECO:0000313" key="5">
    <source>
        <dbReference type="Proteomes" id="UP000295632"/>
    </source>
</evidence>
<proteinExistence type="predicted"/>
<keyword evidence="4" id="KW-0808">Transferase</keyword>
<dbReference type="Pfam" id="PF17836">
    <property type="entry name" value="PglD_N"/>
    <property type="match status" value="1"/>
</dbReference>
<organism evidence="4 5">
    <name type="scientific">Aureibacillus halotolerans</name>
    <dbReference type="NCBI Taxonomy" id="1508390"/>
    <lineage>
        <taxon>Bacteria</taxon>
        <taxon>Bacillati</taxon>
        <taxon>Bacillota</taxon>
        <taxon>Bacilli</taxon>
        <taxon>Bacillales</taxon>
        <taxon>Bacillaceae</taxon>
        <taxon>Aureibacillus</taxon>
    </lineage>
</organism>
<feature type="binding site" evidence="2">
    <location>
        <position position="153"/>
    </location>
    <ligand>
        <name>acetyl-CoA</name>
        <dbReference type="ChEBI" id="CHEBI:57288"/>
    </ligand>
</feature>
<dbReference type="CDD" id="cd03360">
    <property type="entry name" value="LbH_AT_putative"/>
    <property type="match status" value="1"/>
</dbReference>
<feature type="binding site" evidence="2">
    <location>
        <position position="77"/>
    </location>
    <ligand>
        <name>substrate</name>
    </ligand>
</feature>
<sequence length="223" mass="22651">MDMRPPNASPAAIVLIGNGQHAKVIKEAVEAGGGRVVAIADDNVTERYETADVIYAPVKDVAALLLQFAAKAVLAIGNNRTRMEVAKSLSLLEDAYGTVIHPSAIVSPSAAIGPGTVVMAGAIIQTDASLGAHSILNTRASLDHDSAAGNFVHLCPGVVTAGEVVIETGAMVGTGATILPRTTVAKWSTVAAGAVVTHHTPAFTTVAGVPARPLVQKRKGGAK</sequence>
<dbReference type="RefSeq" id="WP_133580729.1">
    <property type="nucleotide sequence ID" value="NZ_SNYJ01000009.1"/>
</dbReference>
<comment type="caution">
    <text evidence="4">The sequence shown here is derived from an EMBL/GenBank/DDBJ whole genome shotgun (WGS) entry which is preliminary data.</text>
</comment>
<dbReference type="OrthoDB" id="9794407at2"/>
<dbReference type="Gene3D" id="3.40.50.20">
    <property type="match status" value="1"/>
</dbReference>
<feature type="site" description="Increases basicity of active site His" evidence="1">
    <location>
        <position position="145"/>
    </location>
</feature>
<dbReference type="Gene3D" id="2.160.10.10">
    <property type="entry name" value="Hexapeptide repeat proteins"/>
    <property type="match status" value="1"/>
</dbReference>
<dbReference type="InterPro" id="IPR011004">
    <property type="entry name" value="Trimer_LpxA-like_sf"/>
</dbReference>
<protein>
    <submittedName>
        <fullName evidence="4">Acetyltransferase EpsM</fullName>
    </submittedName>
</protein>
<dbReference type="SUPFAM" id="SSF51161">
    <property type="entry name" value="Trimeric LpxA-like enzymes"/>
    <property type="match status" value="1"/>
</dbReference>
<evidence type="ECO:0000256" key="1">
    <source>
        <dbReference type="PIRSR" id="PIRSR620019-1"/>
    </source>
</evidence>
<dbReference type="InterPro" id="IPR050179">
    <property type="entry name" value="Trans_hexapeptide_repeat"/>
</dbReference>
<keyword evidence="5" id="KW-1185">Reference proteome</keyword>
<evidence type="ECO:0000259" key="3">
    <source>
        <dbReference type="Pfam" id="PF17836"/>
    </source>
</evidence>
<dbReference type="EMBL" id="SNYJ01000009">
    <property type="protein sequence ID" value="TDQ38673.1"/>
    <property type="molecule type" value="Genomic_DNA"/>
</dbReference>
<feature type="active site" description="Proton acceptor" evidence="1">
    <location>
        <position position="144"/>
    </location>
</feature>
<reference evidence="4 5" key="1">
    <citation type="submission" date="2019-03" db="EMBL/GenBank/DDBJ databases">
        <title>Genomic Encyclopedia of Type Strains, Phase IV (KMG-IV): sequencing the most valuable type-strain genomes for metagenomic binning, comparative biology and taxonomic classification.</title>
        <authorList>
            <person name="Goeker M."/>
        </authorList>
    </citation>
    <scope>NUCLEOTIDE SEQUENCE [LARGE SCALE GENOMIC DNA]</scope>
    <source>
        <strain evidence="4 5">DSM 28697</strain>
    </source>
</reference>
<name>A0A4R6U1W6_9BACI</name>
<gene>
    <name evidence="4" type="ORF">EV213_10941</name>
</gene>
<dbReference type="PANTHER" id="PTHR43300:SF7">
    <property type="entry name" value="UDP-N-ACETYLBACILLOSAMINE N-ACETYLTRANSFERASE"/>
    <property type="match status" value="1"/>
</dbReference>
<dbReference type="InterPro" id="IPR041561">
    <property type="entry name" value="PglD_N"/>
</dbReference>
<dbReference type="AlphaFoldDB" id="A0A4R6U1W6"/>
<dbReference type="GO" id="GO:0016740">
    <property type="term" value="F:transferase activity"/>
    <property type="evidence" value="ECO:0007669"/>
    <property type="project" value="UniProtKB-KW"/>
</dbReference>
<feature type="domain" description="PglD N-terminal" evidence="3">
    <location>
        <begin position="13"/>
        <end position="89"/>
    </location>
</feature>
<dbReference type="NCBIfam" id="TIGR03570">
    <property type="entry name" value="NeuD_NnaD"/>
    <property type="match status" value="1"/>
</dbReference>
<dbReference type="PANTHER" id="PTHR43300">
    <property type="entry name" value="ACETYLTRANSFERASE"/>
    <property type="match status" value="1"/>
</dbReference>
<dbReference type="InterPro" id="IPR020019">
    <property type="entry name" value="AcTrfase_PglD-like"/>
</dbReference>
<evidence type="ECO:0000256" key="2">
    <source>
        <dbReference type="PIRSR" id="PIRSR620019-2"/>
    </source>
</evidence>
<accession>A0A4R6U1W6</accession>